<keyword evidence="1" id="KW-0732">Signal</keyword>
<dbReference type="CDD" id="cd14789">
    <property type="entry name" value="Tiki"/>
    <property type="match status" value="1"/>
</dbReference>
<proteinExistence type="predicted"/>
<dbReference type="EMBL" id="BAABFC010000009">
    <property type="protein sequence ID" value="GAA4496809.1"/>
    <property type="molecule type" value="Genomic_DNA"/>
</dbReference>
<name>A0ABP8Q4H6_9GAMM</name>
<sequence length="302" mass="33989">MQKNRPHHSRPVRWMTACLLCLGLLPLWAQAMPGLWQAQKGEQTLWLLGSIHVGTASLYPLDSAIMQTWQQADELILETDLRQLDGAAQQELLQLGRLPAGQNLADRLPSPLYRQAVQAAQRQHLPPETLQPLQPWFAALTLTQVAMQQAGYQAQYGVDEFFVRQAQISGKPIVGLEQPIDQFRYLAGLREHELAFLQNTLEQLPSLSTLLPDLIQAWQAGDTQRLLTLLNEEQGPPELRDYLQTQLLEQRNLRWLPQLMDARHQKAFVVVGALHLHGPQGLLALLQQAGYRVAPILAETAS</sequence>
<feature type="chain" id="PRO_5045671403" evidence="1">
    <location>
        <begin position="32"/>
        <end position="302"/>
    </location>
</feature>
<evidence type="ECO:0000313" key="3">
    <source>
        <dbReference type="Proteomes" id="UP001501321"/>
    </source>
</evidence>
<feature type="signal peptide" evidence="1">
    <location>
        <begin position="1"/>
        <end position="31"/>
    </location>
</feature>
<organism evidence="2 3">
    <name type="scientific">Pseudaeromonas paramecii</name>
    <dbReference type="NCBI Taxonomy" id="2138166"/>
    <lineage>
        <taxon>Bacteria</taxon>
        <taxon>Pseudomonadati</taxon>
        <taxon>Pseudomonadota</taxon>
        <taxon>Gammaproteobacteria</taxon>
        <taxon>Aeromonadales</taxon>
        <taxon>Aeromonadaceae</taxon>
        <taxon>Pseudaeromonas</taxon>
    </lineage>
</organism>
<dbReference type="PANTHER" id="PTHR40590">
    <property type="entry name" value="CYTOPLASMIC PROTEIN-RELATED"/>
    <property type="match status" value="1"/>
</dbReference>
<dbReference type="Proteomes" id="UP001501321">
    <property type="component" value="Unassembled WGS sequence"/>
</dbReference>
<accession>A0ABP8Q4H6</accession>
<comment type="caution">
    <text evidence="2">The sequence shown here is derived from an EMBL/GenBank/DDBJ whole genome shotgun (WGS) entry which is preliminary data.</text>
</comment>
<evidence type="ECO:0000256" key="1">
    <source>
        <dbReference type="SAM" id="SignalP"/>
    </source>
</evidence>
<gene>
    <name evidence="2" type="ORF">GCM10023095_12440</name>
</gene>
<keyword evidence="3" id="KW-1185">Reference proteome</keyword>
<evidence type="ECO:0000313" key="2">
    <source>
        <dbReference type="EMBL" id="GAA4496809.1"/>
    </source>
</evidence>
<reference evidence="3" key="1">
    <citation type="journal article" date="2019" name="Int. J. Syst. Evol. Microbiol.">
        <title>The Global Catalogue of Microorganisms (GCM) 10K type strain sequencing project: providing services to taxonomists for standard genome sequencing and annotation.</title>
        <authorList>
            <consortium name="The Broad Institute Genomics Platform"/>
            <consortium name="The Broad Institute Genome Sequencing Center for Infectious Disease"/>
            <person name="Wu L."/>
            <person name="Ma J."/>
        </authorList>
    </citation>
    <scope>NUCLEOTIDE SEQUENCE [LARGE SCALE GENOMIC DNA]</scope>
    <source>
        <strain evidence="3">JCM 32226</strain>
    </source>
</reference>
<dbReference type="PANTHER" id="PTHR40590:SF1">
    <property type="entry name" value="CYTOPLASMIC PROTEIN"/>
    <property type="match status" value="1"/>
</dbReference>
<dbReference type="Pfam" id="PF01963">
    <property type="entry name" value="TraB_PrgY_gumN"/>
    <property type="match status" value="1"/>
</dbReference>
<dbReference type="InterPro" id="IPR047111">
    <property type="entry name" value="YbaP-like"/>
</dbReference>
<protein>
    <submittedName>
        <fullName evidence="2">TraB/GumN family protein</fullName>
    </submittedName>
</protein>
<dbReference type="InterPro" id="IPR002816">
    <property type="entry name" value="TraB/PrgY/GumN_fam"/>
</dbReference>
<dbReference type="RefSeq" id="WP_345011138.1">
    <property type="nucleotide sequence ID" value="NZ_BAABFC010000009.1"/>
</dbReference>